<proteinExistence type="predicted"/>
<accession>A0AA87C3W3</accession>
<protein>
    <submittedName>
        <fullName evidence="1">Uncharacterized protein</fullName>
    </submittedName>
</protein>
<organism evidence="1 2">
    <name type="scientific">Vibrio coralliirubri</name>
    <dbReference type="NCBI Taxonomy" id="1516159"/>
    <lineage>
        <taxon>Bacteria</taxon>
        <taxon>Pseudomonadati</taxon>
        <taxon>Pseudomonadota</taxon>
        <taxon>Gammaproteobacteria</taxon>
        <taxon>Vibrionales</taxon>
        <taxon>Vibrionaceae</taxon>
        <taxon>Vibrio</taxon>
    </lineage>
</organism>
<reference evidence="1 2" key="1">
    <citation type="submission" date="2014-06" db="EMBL/GenBank/DDBJ databases">
        <authorList>
            <person name="Le Roux F."/>
        </authorList>
    </citation>
    <scope>NUCLEOTIDE SEQUENCE [LARGE SCALE GENOMIC DNA]</scope>
    <source>
        <strain evidence="1 2">J2-31</strain>
    </source>
</reference>
<sequence>MLEPNTLKMVELFIIGRQFLFVFRKKLVDFELSFLITPFVFFYLDLSEGVGEELCPGVFTTLTSTFKTPNSSSRGTNKRCD</sequence>
<dbReference type="Proteomes" id="UP000041625">
    <property type="component" value="Unassembled WGS sequence"/>
</dbReference>
<evidence type="ECO:0000313" key="2">
    <source>
        <dbReference type="Proteomes" id="UP000041625"/>
    </source>
</evidence>
<keyword evidence="2" id="KW-1185">Reference proteome</keyword>
<comment type="caution">
    <text evidence="1">The sequence shown here is derived from an EMBL/GenBank/DDBJ whole genome shotgun (WGS) entry which is preliminary data.</text>
</comment>
<dbReference type="AlphaFoldDB" id="A0AA87C3W3"/>
<name>A0AA87C3W3_9VIBR</name>
<dbReference type="EMBL" id="CCKJ01000234">
    <property type="protein sequence ID" value="CDU00167.1"/>
    <property type="molecule type" value="Genomic_DNA"/>
</dbReference>
<gene>
    <name evidence="1" type="ORF">VCR31J2_80022</name>
</gene>
<evidence type="ECO:0000313" key="1">
    <source>
        <dbReference type="EMBL" id="CDU00167.1"/>
    </source>
</evidence>